<keyword evidence="5" id="KW-0678">Repressor</keyword>
<dbReference type="Proteomes" id="UP001589748">
    <property type="component" value="Unassembled WGS sequence"/>
</dbReference>
<dbReference type="InterPro" id="IPR036388">
    <property type="entry name" value="WH-like_DNA-bd_sf"/>
</dbReference>
<dbReference type="InterPro" id="IPR011991">
    <property type="entry name" value="ArsR-like_HTH"/>
</dbReference>
<evidence type="ECO:0000256" key="3">
    <source>
        <dbReference type="ARBA" id="ARBA00011738"/>
    </source>
</evidence>
<keyword evidence="11" id="KW-0464">Manganese</keyword>
<dbReference type="InterPro" id="IPR036421">
    <property type="entry name" value="Fe_dep_repressor_sf"/>
</dbReference>
<dbReference type="SUPFAM" id="SSF50037">
    <property type="entry name" value="C-terminal domain of transcriptional repressors"/>
    <property type="match status" value="1"/>
</dbReference>
<feature type="region of interest" description="Disordered" evidence="13">
    <location>
        <begin position="133"/>
        <end position="159"/>
    </location>
</feature>
<keyword evidence="9" id="KW-0010">Activator</keyword>
<dbReference type="InterPro" id="IPR022687">
    <property type="entry name" value="HTH_DTXR"/>
</dbReference>
<dbReference type="PANTHER" id="PTHR33238:SF11">
    <property type="entry name" value="TRANSCRIPTIONAL REGULATOR MNTR"/>
    <property type="match status" value="1"/>
</dbReference>
<keyword evidence="4" id="KW-0963">Cytoplasm</keyword>
<evidence type="ECO:0000256" key="13">
    <source>
        <dbReference type="SAM" id="MobiDB-lite"/>
    </source>
</evidence>
<dbReference type="SMART" id="SM00899">
    <property type="entry name" value="FeoA"/>
    <property type="match status" value="1"/>
</dbReference>
<comment type="caution">
    <text evidence="15">The sequence shown here is derived from an EMBL/GenBank/DDBJ whole genome shotgun (WGS) entry which is preliminary data.</text>
</comment>
<comment type="subcellular location">
    <subcellularLocation>
        <location evidence="1">Cytoplasm</location>
    </subcellularLocation>
</comment>
<evidence type="ECO:0000256" key="2">
    <source>
        <dbReference type="ARBA" id="ARBA00007871"/>
    </source>
</evidence>
<keyword evidence="8" id="KW-0238">DNA-binding</keyword>
<feature type="domain" description="HTH dtxR-type" evidence="14">
    <location>
        <begin position="1"/>
        <end position="78"/>
    </location>
</feature>
<evidence type="ECO:0000256" key="1">
    <source>
        <dbReference type="ARBA" id="ARBA00004496"/>
    </source>
</evidence>
<dbReference type="SMART" id="SM00529">
    <property type="entry name" value="HTH_DTXR"/>
    <property type="match status" value="1"/>
</dbReference>
<accession>A0ABV5LP33</accession>
<keyword evidence="10" id="KW-0804">Transcription</keyword>
<dbReference type="PROSITE" id="PS50944">
    <property type="entry name" value="HTH_DTXR"/>
    <property type="match status" value="1"/>
</dbReference>
<name>A0ABV5LP33_9ACTN</name>
<gene>
    <name evidence="15" type="ORF">ACFFVI_02390</name>
</gene>
<dbReference type="InterPro" id="IPR001367">
    <property type="entry name" value="Fe_dep_repressor"/>
</dbReference>
<proteinExistence type="inferred from homology"/>
<evidence type="ECO:0000256" key="4">
    <source>
        <dbReference type="ARBA" id="ARBA00022490"/>
    </source>
</evidence>
<evidence type="ECO:0000256" key="5">
    <source>
        <dbReference type="ARBA" id="ARBA00022491"/>
    </source>
</evidence>
<dbReference type="InterPro" id="IPR008988">
    <property type="entry name" value="Transcriptional_repressor_C"/>
</dbReference>
<dbReference type="InterPro" id="IPR022689">
    <property type="entry name" value="Iron_dep_repressor"/>
</dbReference>
<dbReference type="SUPFAM" id="SSF46785">
    <property type="entry name" value="Winged helix' DNA-binding domain"/>
    <property type="match status" value="1"/>
</dbReference>
<evidence type="ECO:0000256" key="7">
    <source>
        <dbReference type="ARBA" id="ARBA00023015"/>
    </source>
</evidence>
<evidence type="ECO:0000256" key="11">
    <source>
        <dbReference type="ARBA" id="ARBA00023211"/>
    </source>
</evidence>
<dbReference type="SUPFAM" id="SSF47979">
    <property type="entry name" value="Iron-dependent repressor protein, dimerization domain"/>
    <property type="match status" value="1"/>
</dbReference>
<evidence type="ECO:0000256" key="6">
    <source>
        <dbReference type="ARBA" id="ARBA00023004"/>
    </source>
</evidence>
<dbReference type="RefSeq" id="WP_380139881.1">
    <property type="nucleotide sequence ID" value="NZ_JBHLUI010000012.1"/>
</dbReference>
<evidence type="ECO:0000256" key="9">
    <source>
        <dbReference type="ARBA" id="ARBA00023159"/>
    </source>
</evidence>
<dbReference type="CDD" id="cd00090">
    <property type="entry name" value="HTH_ARSR"/>
    <property type="match status" value="1"/>
</dbReference>
<keyword evidence="7" id="KW-0805">Transcription regulation</keyword>
<comment type="subunit">
    <text evidence="3">Homodimer.</text>
</comment>
<dbReference type="EMBL" id="JBHMDM010000001">
    <property type="protein sequence ID" value="MFB9375807.1"/>
    <property type="molecule type" value="Genomic_DNA"/>
</dbReference>
<keyword evidence="6" id="KW-0408">Iron</keyword>
<dbReference type="InterPro" id="IPR007167">
    <property type="entry name" value="Fe-transptr_FeoA-like"/>
</dbReference>
<dbReference type="Gene3D" id="1.10.60.10">
    <property type="entry name" value="Iron dependent repressor, metal binding and dimerisation domain"/>
    <property type="match status" value="1"/>
</dbReference>
<dbReference type="Gene3D" id="2.30.30.90">
    <property type="match status" value="1"/>
</dbReference>
<dbReference type="PANTHER" id="PTHR33238">
    <property type="entry name" value="IRON (METAL) DEPENDENT REPRESSOR, DTXR FAMILY"/>
    <property type="match status" value="1"/>
</dbReference>
<dbReference type="InterPro" id="IPR038157">
    <property type="entry name" value="FeoA_core_dom"/>
</dbReference>
<evidence type="ECO:0000313" key="15">
    <source>
        <dbReference type="EMBL" id="MFB9375807.1"/>
    </source>
</evidence>
<evidence type="ECO:0000256" key="12">
    <source>
        <dbReference type="ARBA" id="ARBA00032593"/>
    </source>
</evidence>
<keyword evidence="16" id="KW-1185">Reference proteome</keyword>
<dbReference type="InterPro" id="IPR050536">
    <property type="entry name" value="DtxR_MntR_Metal-Reg"/>
</dbReference>
<dbReference type="Pfam" id="PF04023">
    <property type="entry name" value="FeoA"/>
    <property type="match status" value="1"/>
</dbReference>
<sequence length="235" mass="25205">MTPTSRRPPAAPGRAVQPAAEDCLKAVYAAGEWSSDKVTLSMLARQLGVSPSTASEAVRKLTDAGLLEHERYGGVALTEDGRRHALAVVRRHRLLETFLVTDLGYAWDEVHEEAEVLEHAVSERFLAALDDRLGHPERDPHGDPIPRQDGSVPQPGAHSLADVPVGSAGVVARISDADPEVLRYFAELGLGLDVRLDVLRRREFAGTTVVRIGGGDEVDLGDPAVASVWVLPAGH</sequence>
<evidence type="ECO:0000256" key="10">
    <source>
        <dbReference type="ARBA" id="ARBA00023163"/>
    </source>
</evidence>
<comment type="similarity">
    <text evidence="2">Belongs to the DtxR/MntR family.</text>
</comment>
<feature type="compositionally biased region" description="Basic and acidic residues" evidence="13">
    <location>
        <begin position="133"/>
        <end position="146"/>
    </location>
</feature>
<organism evidence="15 16">
    <name type="scientific">Kineococcus gynurae</name>
    <dbReference type="NCBI Taxonomy" id="452979"/>
    <lineage>
        <taxon>Bacteria</taxon>
        <taxon>Bacillati</taxon>
        <taxon>Actinomycetota</taxon>
        <taxon>Actinomycetes</taxon>
        <taxon>Kineosporiales</taxon>
        <taxon>Kineosporiaceae</taxon>
        <taxon>Kineococcus</taxon>
    </lineage>
</organism>
<dbReference type="Gene3D" id="1.10.10.10">
    <property type="entry name" value="Winged helix-like DNA-binding domain superfamily/Winged helix DNA-binding domain"/>
    <property type="match status" value="1"/>
</dbReference>
<dbReference type="InterPro" id="IPR036390">
    <property type="entry name" value="WH_DNA-bd_sf"/>
</dbReference>
<protein>
    <recommendedName>
        <fullName evidence="12">Manganese transport regulator</fullName>
    </recommendedName>
</protein>
<evidence type="ECO:0000259" key="14">
    <source>
        <dbReference type="PROSITE" id="PS50944"/>
    </source>
</evidence>
<reference evidence="15 16" key="1">
    <citation type="submission" date="2024-09" db="EMBL/GenBank/DDBJ databases">
        <authorList>
            <person name="Sun Q."/>
            <person name="Mori K."/>
        </authorList>
    </citation>
    <scope>NUCLEOTIDE SEQUENCE [LARGE SCALE GENOMIC DNA]</scope>
    <source>
        <strain evidence="15 16">TISTR 1856</strain>
    </source>
</reference>
<evidence type="ECO:0000313" key="16">
    <source>
        <dbReference type="Proteomes" id="UP001589748"/>
    </source>
</evidence>
<evidence type="ECO:0000256" key="8">
    <source>
        <dbReference type="ARBA" id="ARBA00023125"/>
    </source>
</evidence>
<dbReference type="Pfam" id="PF02742">
    <property type="entry name" value="Fe_dep_repr_C"/>
    <property type="match status" value="1"/>
</dbReference>
<dbReference type="Pfam" id="PF01325">
    <property type="entry name" value="Fe_dep_repress"/>
    <property type="match status" value="1"/>
</dbReference>